<dbReference type="GeneID" id="12449792"/>
<dbReference type="Proteomes" id="UP000886076">
    <property type="component" value="Unassembled WGS sequence"/>
</dbReference>
<dbReference type="RefSeq" id="WP_014557848.1">
    <property type="nucleotide sequence ID" value="NZ_DSFH01000024.1"/>
</dbReference>
<protein>
    <recommendedName>
        <fullName evidence="4">Site-2 protease family protein</fullName>
    </recommendedName>
</protein>
<proteinExistence type="predicted"/>
<evidence type="ECO:0000256" key="1">
    <source>
        <dbReference type="SAM" id="Phobius"/>
    </source>
</evidence>
<reference evidence="3" key="2">
    <citation type="submission" date="2020-10" db="EMBL/GenBank/DDBJ databases">
        <title>Fervidococcus fontis strain 3639Fd - the first crenarchaeon capable of growth on lipids.</title>
        <authorList>
            <person name="Kochetkova T.V."/>
            <person name="Elcheninov A.G."/>
            <person name="Toschakov S.V."/>
            <person name="Kublanov I.V."/>
        </authorList>
    </citation>
    <scope>NUCLEOTIDE SEQUENCE</scope>
    <source>
        <strain evidence="3">3639Fd</strain>
    </source>
</reference>
<feature type="transmembrane region" description="Helical" evidence="1">
    <location>
        <begin position="37"/>
        <end position="56"/>
    </location>
</feature>
<sequence length="85" mass="9649">MLSKRDNLNISASGITVNLILAIAGLAFSYFFLPAFFINFSIINTWLALFNLIPFGPFDGAKIFKADKRVWVVLFVTSLFLFFYV</sequence>
<reference evidence="2" key="1">
    <citation type="journal article" date="2020" name="mSystems">
        <title>Genome- and Community-Level Interaction Insights into Carbon Utilization and Element Cycling Functions of Hydrothermarchaeota in Hydrothermal Sediment.</title>
        <authorList>
            <person name="Zhou Z."/>
            <person name="Liu Y."/>
            <person name="Xu W."/>
            <person name="Pan J."/>
            <person name="Luo Z.H."/>
            <person name="Li M."/>
        </authorList>
    </citation>
    <scope>NUCLEOTIDE SEQUENCE [LARGE SCALE GENOMIC DNA]</scope>
    <source>
        <strain evidence="2">SpSt-1261</strain>
    </source>
</reference>
<accession>A0A7C2VIN8</accession>
<dbReference type="AlphaFoldDB" id="A0A7C2VIN8"/>
<gene>
    <name evidence="2" type="ORF">ENO39_01400</name>
    <name evidence="3" type="ORF">IOK49_04220</name>
</gene>
<dbReference type="EMBL" id="DSFH01000024">
    <property type="protein sequence ID" value="HEW63703.1"/>
    <property type="molecule type" value="Genomic_DNA"/>
</dbReference>
<feature type="transmembrane region" description="Helical" evidence="1">
    <location>
        <begin position="68"/>
        <end position="84"/>
    </location>
</feature>
<evidence type="ECO:0000313" key="2">
    <source>
        <dbReference type="EMBL" id="HEW63703.1"/>
    </source>
</evidence>
<name>A0A7C2VIN8_9CREN</name>
<feature type="transmembrane region" description="Helical" evidence="1">
    <location>
        <begin position="12"/>
        <end position="31"/>
    </location>
</feature>
<evidence type="ECO:0008006" key="4">
    <source>
        <dbReference type="Google" id="ProtNLM"/>
    </source>
</evidence>
<organism evidence="2">
    <name type="scientific">Fervidicoccus fontis</name>
    <dbReference type="NCBI Taxonomy" id="683846"/>
    <lineage>
        <taxon>Archaea</taxon>
        <taxon>Thermoproteota</taxon>
        <taxon>Thermoprotei</taxon>
        <taxon>Fervidicoccales</taxon>
        <taxon>Fervidicoccaceae</taxon>
        <taxon>Fervidicoccus</taxon>
    </lineage>
</organism>
<keyword evidence="1" id="KW-0812">Transmembrane</keyword>
<evidence type="ECO:0000313" key="3">
    <source>
        <dbReference type="EMBL" id="MBE9391277.1"/>
    </source>
</evidence>
<dbReference type="EMBL" id="JADEZV010000002">
    <property type="protein sequence ID" value="MBE9391277.1"/>
    <property type="molecule type" value="Genomic_DNA"/>
</dbReference>
<comment type="caution">
    <text evidence="2">The sequence shown here is derived from an EMBL/GenBank/DDBJ whole genome shotgun (WGS) entry which is preliminary data.</text>
</comment>
<keyword evidence="1" id="KW-0472">Membrane</keyword>
<keyword evidence="1" id="KW-1133">Transmembrane helix</keyword>
<dbReference type="Proteomes" id="UP000652307">
    <property type="component" value="Unassembled WGS sequence"/>
</dbReference>